<keyword evidence="3" id="KW-1185">Reference proteome</keyword>
<dbReference type="SUPFAM" id="SSF54427">
    <property type="entry name" value="NTF2-like"/>
    <property type="match status" value="1"/>
</dbReference>
<evidence type="ECO:0000313" key="3">
    <source>
        <dbReference type="Proteomes" id="UP000253410"/>
    </source>
</evidence>
<dbReference type="OrthoDB" id="766667at2"/>
<dbReference type="AlphaFoldDB" id="A0A365XVU1"/>
<dbReference type="Pfam" id="PF12680">
    <property type="entry name" value="SnoaL_2"/>
    <property type="match status" value="1"/>
</dbReference>
<proteinExistence type="predicted"/>
<reference evidence="2 3" key="1">
    <citation type="submission" date="2018-05" db="EMBL/GenBank/DDBJ databases">
        <title>Chitinophaga sp. K3CV102501T nov., isolated from isolated from a monsoon evergreen broad-leaved forest soil.</title>
        <authorList>
            <person name="Lv Y."/>
        </authorList>
    </citation>
    <scope>NUCLEOTIDE SEQUENCE [LARGE SCALE GENOMIC DNA]</scope>
    <source>
        <strain evidence="2 3">GDMCC 1.1325</strain>
    </source>
</reference>
<feature type="domain" description="SnoaL-like" evidence="1">
    <location>
        <begin position="27"/>
        <end position="113"/>
    </location>
</feature>
<evidence type="ECO:0000313" key="2">
    <source>
        <dbReference type="EMBL" id="RBL89834.1"/>
    </source>
</evidence>
<organism evidence="2 3">
    <name type="scientific">Chitinophaga flava</name>
    <dbReference type="NCBI Taxonomy" id="2259036"/>
    <lineage>
        <taxon>Bacteria</taxon>
        <taxon>Pseudomonadati</taxon>
        <taxon>Bacteroidota</taxon>
        <taxon>Chitinophagia</taxon>
        <taxon>Chitinophagales</taxon>
        <taxon>Chitinophagaceae</taxon>
        <taxon>Chitinophaga</taxon>
    </lineage>
</organism>
<name>A0A365XVU1_9BACT</name>
<sequence length="128" mass="14855">MDNLSKAKEEVIRFSEYITAWFKGEERVAAAGSEGVLQYISHDFRMVSPNGVRRDRQDLASWLPAAFGQYPEMRITINDIQGYATQHHVLLTYTETQHDGTNENTRYSSAVFIREGEHMVWLNLWEMP</sequence>
<dbReference type="InterPro" id="IPR037401">
    <property type="entry name" value="SnoaL-like"/>
</dbReference>
<protein>
    <recommendedName>
        <fullName evidence="1">SnoaL-like domain-containing protein</fullName>
    </recommendedName>
</protein>
<dbReference type="RefSeq" id="WP_113618583.1">
    <property type="nucleotide sequence ID" value="NZ_QFFJ01000002.1"/>
</dbReference>
<dbReference type="EMBL" id="QFFJ01000002">
    <property type="protein sequence ID" value="RBL89834.1"/>
    <property type="molecule type" value="Genomic_DNA"/>
</dbReference>
<dbReference type="Gene3D" id="3.10.450.50">
    <property type="match status" value="1"/>
</dbReference>
<dbReference type="InterPro" id="IPR032710">
    <property type="entry name" value="NTF2-like_dom_sf"/>
</dbReference>
<gene>
    <name evidence="2" type="ORF">DF182_25460</name>
</gene>
<comment type="caution">
    <text evidence="2">The sequence shown here is derived from an EMBL/GenBank/DDBJ whole genome shotgun (WGS) entry which is preliminary data.</text>
</comment>
<accession>A0A365XVU1</accession>
<evidence type="ECO:0000259" key="1">
    <source>
        <dbReference type="Pfam" id="PF12680"/>
    </source>
</evidence>
<dbReference type="Proteomes" id="UP000253410">
    <property type="component" value="Unassembled WGS sequence"/>
</dbReference>